<dbReference type="InterPro" id="IPR008158">
    <property type="entry name" value="Translocase_Sec61-g"/>
</dbReference>
<dbReference type="FunCoup" id="A0A507AEM7">
    <property type="interactions" value="471"/>
</dbReference>
<accession>A0A507AEM7</accession>
<evidence type="ECO:0000256" key="7">
    <source>
        <dbReference type="ARBA" id="ARBA00022989"/>
    </source>
</evidence>
<comment type="similarity">
    <text evidence="2">Belongs to the SecE/SEC61-gamma family.</text>
</comment>
<dbReference type="OrthoDB" id="2401875at2759"/>
<evidence type="ECO:0000256" key="2">
    <source>
        <dbReference type="ARBA" id="ARBA00008274"/>
    </source>
</evidence>
<feature type="transmembrane region" description="Helical" evidence="10">
    <location>
        <begin position="37"/>
        <end position="55"/>
    </location>
</feature>
<dbReference type="GO" id="GO:0006605">
    <property type="term" value="P:protein targeting"/>
    <property type="evidence" value="ECO:0007669"/>
    <property type="project" value="InterPro"/>
</dbReference>
<reference evidence="11 12" key="1">
    <citation type="submission" date="2019-06" db="EMBL/GenBank/DDBJ databases">
        <title>Draft genome sequence of the filamentous fungus Phialemoniopsis curvata isolated from diesel fuel.</title>
        <authorList>
            <person name="Varaljay V.A."/>
            <person name="Lyon W.J."/>
            <person name="Crouch A.L."/>
            <person name="Drake C.E."/>
            <person name="Hollomon J.M."/>
            <person name="Nadeau L.J."/>
            <person name="Nunn H.S."/>
            <person name="Stevenson B.S."/>
            <person name="Bojanowski C.L."/>
            <person name="Crookes-Goodson W.J."/>
        </authorList>
    </citation>
    <scope>NUCLEOTIDE SEQUENCE [LARGE SCALE GENOMIC DNA]</scope>
    <source>
        <strain evidence="11 12">D216</strain>
    </source>
</reference>
<keyword evidence="8" id="KW-0811">Translocation</keyword>
<evidence type="ECO:0000256" key="8">
    <source>
        <dbReference type="ARBA" id="ARBA00023010"/>
    </source>
</evidence>
<evidence type="ECO:0000256" key="10">
    <source>
        <dbReference type="SAM" id="Phobius"/>
    </source>
</evidence>
<organism evidence="11 12">
    <name type="scientific">Thyridium curvatum</name>
    <dbReference type="NCBI Taxonomy" id="1093900"/>
    <lineage>
        <taxon>Eukaryota</taxon>
        <taxon>Fungi</taxon>
        <taxon>Dikarya</taxon>
        <taxon>Ascomycota</taxon>
        <taxon>Pezizomycotina</taxon>
        <taxon>Sordariomycetes</taxon>
        <taxon>Sordariomycetidae</taxon>
        <taxon>Thyridiales</taxon>
        <taxon>Thyridiaceae</taxon>
        <taxon>Thyridium</taxon>
    </lineage>
</organism>
<dbReference type="EMBL" id="SKBQ01000009">
    <property type="protein sequence ID" value="TPX06862.1"/>
    <property type="molecule type" value="Genomic_DNA"/>
</dbReference>
<dbReference type="Proteomes" id="UP000319257">
    <property type="component" value="Unassembled WGS sequence"/>
</dbReference>
<comment type="caution">
    <text evidence="11">The sequence shown here is derived from an EMBL/GenBank/DDBJ whole genome shotgun (WGS) entry which is preliminary data.</text>
</comment>
<sequence>MSDQVQELLDMPREFLKEGMQFVNRSQKPDLSEFTKICKAVGMGFIIMGVVGYVVKLVHIPVNQILVA</sequence>
<comment type="subcellular location">
    <subcellularLocation>
        <location evidence="1">Endoplasmic reticulum membrane</location>
        <topology evidence="1">Single-pass membrane protein</topology>
    </subcellularLocation>
</comment>
<dbReference type="NCBIfam" id="TIGR00327">
    <property type="entry name" value="secE_euk_arch"/>
    <property type="match status" value="1"/>
</dbReference>
<dbReference type="GeneID" id="41969805"/>
<dbReference type="InterPro" id="IPR001901">
    <property type="entry name" value="Translocase_SecE/Sec61-g"/>
</dbReference>
<keyword evidence="7 10" id="KW-1133">Transmembrane helix</keyword>
<proteinExistence type="inferred from homology"/>
<dbReference type="InterPro" id="IPR023391">
    <property type="entry name" value="Prot_translocase_SecE_dom_sf"/>
</dbReference>
<dbReference type="InParanoid" id="A0A507AEM7"/>
<dbReference type="AlphaFoldDB" id="A0A507AEM7"/>
<gene>
    <name evidence="11" type="ORF">E0L32_002358</name>
</gene>
<keyword evidence="12" id="KW-1185">Reference proteome</keyword>
<evidence type="ECO:0000256" key="4">
    <source>
        <dbReference type="ARBA" id="ARBA00022692"/>
    </source>
</evidence>
<dbReference type="HAMAP" id="MF_00422">
    <property type="entry name" value="SecE"/>
    <property type="match status" value="1"/>
</dbReference>
<evidence type="ECO:0000256" key="5">
    <source>
        <dbReference type="ARBA" id="ARBA00022824"/>
    </source>
</evidence>
<evidence type="ECO:0000256" key="9">
    <source>
        <dbReference type="ARBA" id="ARBA00023136"/>
    </source>
</evidence>
<evidence type="ECO:0000256" key="1">
    <source>
        <dbReference type="ARBA" id="ARBA00004389"/>
    </source>
</evidence>
<evidence type="ECO:0000313" key="12">
    <source>
        <dbReference type="Proteomes" id="UP000319257"/>
    </source>
</evidence>
<protein>
    <submittedName>
        <fullName evidence="11">Uncharacterized protein</fullName>
    </submittedName>
</protein>
<keyword evidence="4 10" id="KW-0812">Transmembrane</keyword>
<evidence type="ECO:0000256" key="6">
    <source>
        <dbReference type="ARBA" id="ARBA00022927"/>
    </source>
</evidence>
<evidence type="ECO:0000256" key="3">
    <source>
        <dbReference type="ARBA" id="ARBA00022448"/>
    </source>
</evidence>
<name>A0A507AEM7_9PEZI</name>
<dbReference type="GO" id="GO:0008320">
    <property type="term" value="F:protein transmembrane transporter activity"/>
    <property type="evidence" value="ECO:0007669"/>
    <property type="project" value="InterPro"/>
</dbReference>
<dbReference type="Gene3D" id="1.20.5.820">
    <property type="entry name" value="Preprotein translocase SecE subunit"/>
    <property type="match status" value="1"/>
</dbReference>
<dbReference type="GO" id="GO:0006886">
    <property type="term" value="P:intracellular protein transport"/>
    <property type="evidence" value="ECO:0007669"/>
    <property type="project" value="InterPro"/>
</dbReference>
<evidence type="ECO:0000313" key="11">
    <source>
        <dbReference type="EMBL" id="TPX06862.1"/>
    </source>
</evidence>
<dbReference type="SUPFAM" id="SSF103456">
    <property type="entry name" value="Preprotein translocase SecE subunit"/>
    <property type="match status" value="1"/>
</dbReference>
<keyword evidence="9 10" id="KW-0472">Membrane</keyword>
<keyword evidence="3" id="KW-0813">Transport</keyword>
<dbReference type="RefSeq" id="XP_030988573.1">
    <property type="nucleotide sequence ID" value="XM_031136538.1"/>
</dbReference>
<keyword evidence="6" id="KW-0653">Protein transport</keyword>
<keyword evidence="5" id="KW-0256">Endoplasmic reticulum</keyword>
<dbReference type="Pfam" id="PF00584">
    <property type="entry name" value="SecE"/>
    <property type="match status" value="1"/>
</dbReference>
<dbReference type="GO" id="GO:0005789">
    <property type="term" value="C:endoplasmic reticulum membrane"/>
    <property type="evidence" value="ECO:0007669"/>
    <property type="project" value="UniProtKB-SubCell"/>
</dbReference>
<dbReference type="PANTHER" id="PTHR12309">
    <property type="entry name" value="SEC61 GAMMA SUBUNIT"/>
    <property type="match status" value="1"/>
</dbReference>
<dbReference type="STRING" id="1093900.A0A507AEM7"/>